<comment type="subunit">
    <text evidence="7">Heterotrimer of A, B and C subunits.</text>
</comment>
<dbReference type="EC" id="6.3.5.7" evidence="7"/>
<evidence type="ECO:0000313" key="9">
    <source>
        <dbReference type="EMBL" id="OGL66422.1"/>
    </source>
</evidence>
<keyword evidence="2 7" id="KW-0436">Ligase</keyword>
<dbReference type="GO" id="GO:0050567">
    <property type="term" value="F:glutaminyl-tRNA synthase (glutamine-hydrolyzing) activity"/>
    <property type="evidence" value="ECO:0007669"/>
    <property type="project" value="UniProtKB-UniRule"/>
</dbReference>
<dbReference type="Gene3D" id="3.90.1300.10">
    <property type="entry name" value="Amidase signature (AS) domain"/>
    <property type="match status" value="1"/>
</dbReference>
<accession>A0A1F7TKD1</accession>
<name>A0A1F7TKD1_9BACT</name>
<evidence type="ECO:0000256" key="5">
    <source>
        <dbReference type="ARBA" id="ARBA00022917"/>
    </source>
</evidence>
<feature type="active site" description="Charge relay system" evidence="7">
    <location>
        <position position="153"/>
    </location>
</feature>
<evidence type="ECO:0000256" key="1">
    <source>
        <dbReference type="ARBA" id="ARBA00008069"/>
    </source>
</evidence>
<comment type="catalytic activity">
    <reaction evidence="6 7">
        <text>L-glutamyl-tRNA(Gln) + L-glutamine + ATP + H2O = L-glutaminyl-tRNA(Gln) + L-glutamate + ADP + phosphate + H(+)</text>
        <dbReference type="Rhea" id="RHEA:17521"/>
        <dbReference type="Rhea" id="RHEA-COMP:9681"/>
        <dbReference type="Rhea" id="RHEA-COMP:9684"/>
        <dbReference type="ChEBI" id="CHEBI:15377"/>
        <dbReference type="ChEBI" id="CHEBI:15378"/>
        <dbReference type="ChEBI" id="CHEBI:29985"/>
        <dbReference type="ChEBI" id="CHEBI:30616"/>
        <dbReference type="ChEBI" id="CHEBI:43474"/>
        <dbReference type="ChEBI" id="CHEBI:58359"/>
        <dbReference type="ChEBI" id="CHEBI:78520"/>
        <dbReference type="ChEBI" id="CHEBI:78521"/>
        <dbReference type="ChEBI" id="CHEBI:456216"/>
        <dbReference type="EC" id="6.3.5.7"/>
    </reaction>
</comment>
<evidence type="ECO:0000256" key="6">
    <source>
        <dbReference type="ARBA" id="ARBA00047407"/>
    </source>
</evidence>
<evidence type="ECO:0000256" key="2">
    <source>
        <dbReference type="ARBA" id="ARBA00022598"/>
    </source>
</evidence>
<dbReference type="PANTHER" id="PTHR11895:SF151">
    <property type="entry name" value="GLUTAMYL-TRNA(GLN) AMIDOTRANSFERASE SUBUNIT A"/>
    <property type="match status" value="1"/>
</dbReference>
<dbReference type="HAMAP" id="MF_00120">
    <property type="entry name" value="GatA"/>
    <property type="match status" value="1"/>
</dbReference>
<comment type="similarity">
    <text evidence="1 7">Belongs to the amidase family. GatA subfamily.</text>
</comment>
<keyword evidence="5 7" id="KW-0648">Protein biosynthesis</keyword>
<comment type="function">
    <text evidence="7">Allows the formation of correctly charged Gln-tRNA(Gln) through the transamidation of misacylated Glu-tRNA(Gln) in organisms which lack glutaminyl-tRNA synthetase. The reaction takes place in the presence of glutamine and ATP through an activated gamma-phospho-Glu-tRNA(Gln).</text>
</comment>
<protein>
    <recommendedName>
        <fullName evidence="7">Glutamyl-tRNA(Gln) amidotransferase subunit A</fullName>
        <shortName evidence="7">Glu-ADT subunit A</shortName>
        <ecNumber evidence="7">6.3.5.7</ecNumber>
    </recommendedName>
</protein>
<organism evidence="9 10">
    <name type="scientific">Candidatus Uhrbacteria bacterium RIFCSPHIGHO2_01_FULL_63_20</name>
    <dbReference type="NCBI Taxonomy" id="1802385"/>
    <lineage>
        <taxon>Bacteria</taxon>
        <taxon>Candidatus Uhriibacteriota</taxon>
    </lineage>
</organism>
<evidence type="ECO:0000256" key="4">
    <source>
        <dbReference type="ARBA" id="ARBA00022840"/>
    </source>
</evidence>
<evidence type="ECO:0000256" key="3">
    <source>
        <dbReference type="ARBA" id="ARBA00022741"/>
    </source>
</evidence>
<dbReference type="Proteomes" id="UP000177885">
    <property type="component" value="Unassembled WGS sequence"/>
</dbReference>
<dbReference type="EMBL" id="MGDT01000007">
    <property type="protein sequence ID" value="OGL66422.1"/>
    <property type="molecule type" value="Genomic_DNA"/>
</dbReference>
<dbReference type="STRING" id="1802385.A2856_01870"/>
<dbReference type="NCBIfam" id="TIGR00132">
    <property type="entry name" value="gatA"/>
    <property type="match status" value="1"/>
</dbReference>
<gene>
    <name evidence="7 9" type="primary">gatA</name>
    <name evidence="9" type="ORF">A2856_01870</name>
</gene>
<dbReference type="AlphaFoldDB" id="A0A1F7TKD1"/>
<feature type="domain" description="Amidase" evidence="8">
    <location>
        <begin position="24"/>
        <end position="463"/>
    </location>
</feature>
<keyword evidence="9" id="KW-0808">Transferase</keyword>
<reference evidence="9 10" key="1">
    <citation type="journal article" date="2016" name="Nat. Commun.">
        <title>Thousands of microbial genomes shed light on interconnected biogeochemical processes in an aquifer system.</title>
        <authorList>
            <person name="Anantharaman K."/>
            <person name="Brown C.T."/>
            <person name="Hug L.A."/>
            <person name="Sharon I."/>
            <person name="Castelle C.J."/>
            <person name="Probst A.J."/>
            <person name="Thomas B.C."/>
            <person name="Singh A."/>
            <person name="Wilkins M.J."/>
            <person name="Karaoz U."/>
            <person name="Brodie E.L."/>
            <person name="Williams K.H."/>
            <person name="Hubbard S.S."/>
            <person name="Banfield J.F."/>
        </authorList>
    </citation>
    <scope>NUCLEOTIDE SEQUENCE [LARGE SCALE GENOMIC DNA]</scope>
</reference>
<dbReference type="InterPro" id="IPR020556">
    <property type="entry name" value="Amidase_CS"/>
</dbReference>
<dbReference type="PROSITE" id="PS00571">
    <property type="entry name" value="AMIDASES"/>
    <property type="match status" value="1"/>
</dbReference>
<sequence length="483" mass="51551">MGATDMTLREAAARMAAGERSSEELVRTSLGRIAAVNEKVNAVLEVDSHAIDAARDIDRRRKEGEELGPLAGIPVAVKDNILVRGWRASAGSRILETHTAAYDATVIARLREAGAIPVARTNMDEFAMGSSTESSHFGPTRNPWDLDRVPGGSSGGSAAAVASGMVSVALGSDTGGSVRQPASLCGVVGLKPTYGRVSRYGLIALASSLDQVGPFARTVEDAAILMRAIEGEDPRDATTVGPLETYVPELDQPSVKGLRIGLPKEYFVEGMDPRVKAGVMDAVRAMEAAGATAEEVSLPHARYALATYYLVMPAEASSNLARFDGIRYGYSAGTPSLRETYEMSRGEGFGEEAKRRIMLGAHVLSKGYAEAYYRQALKARTLIRRDFDEAFKTVDVIATPTSPCAAWRMGEKSADPLTMYLADIYTISANLAGIPALSLPCGFSDGLPIGLQLMGRPFSEATLFRAGMTYQSLTTWHTLTPTL</sequence>
<dbReference type="InterPro" id="IPR004412">
    <property type="entry name" value="GatA"/>
</dbReference>
<dbReference type="Pfam" id="PF01425">
    <property type="entry name" value="Amidase"/>
    <property type="match status" value="1"/>
</dbReference>
<keyword evidence="4 7" id="KW-0067">ATP-binding</keyword>
<keyword evidence="3 7" id="KW-0547">Nucleotide-binding</keyword>
<feature type="active site" description="Acyl-ester intermediate" evidence="7">
    <location>
        <position position="177"/>
    </location>
</feature>
<dbReference type="GO" id="GO:0006412">
    <property type="term" value="P:translation"/>
    <property type="evidence" value="ECO:0007669"/>
    <property type="project" value="UniProtKB-UniRule"/>
</dbReference>
<evidence type="ECO:0000313" key="10">
    <source>
        <dbReference type="Proteomes" id="UP000177885"/>
    </source>
</evidence>
<evidence type="ECO:0000259" key="8">
    <source>
        <dbReference type="Pfam" id="PF01425"/>
    </source>
</evidence>
<evidence type="ECO:0000256" key="7">
    <source>
        <dbReference type="HAMAP-Rule" id="MF_00120"/>
    </source>
</evidence>
<comment type="caution">
    <text evidence="9">The sequence shown here is derived from an EMBL/GenBank/DDBJ whole genome shotgun (WGS) entry which is preliminary data.</text>
</comment>
<dbReference type="InterPro" id="IPR000120">
    <property type="entry name" value="Amidase"/>
</dbReference>
<feature type="active site" description="Charge relay system" evidence="7">
    <location>
        <position position="78"/>
    </location>
</feature>
<dbReference type="SUPFAM" id="SSF75304">
    <property type="entry name" value="Amidase signature (AS) enzymes"/>
    <property type="match status" value="1"/>
</dbReference>
<dbReference type="GO" id="GO:0016740">
    <property type="term" value="F:transferase activity"/>
    <property type="evidence" value="ECO:0007669"/>
    <property type="project" value="UniProtKB-KW"/>
</dbReference>
<proteinExistence type="inferred from homology"/>
<dbReference type="InterPro" id="IPR036928">
    <property type="entry name" value="AS_sf"/>
</dbReference>
<dbReference type="GO" id="GO:0005524">
    <property type="term" value="F:ATP binding"/>
    <property type="evidence" value="ECO:0007669"/>
    <property type="project" value="UniProtKB-KW"/>
</dbReference>
<dbReference type="GO" id="GO:0030956">
    <property type="term" value="C:glutamyl-tRNA(Gln) amidotransferase complex"/>
    <property type="evidence" value="ECO:0007669"/>
    <property type="project" value="InterPro"/>
</dbReference>
<dbReference type="InterPro" id="IPR023631">
    <property type="entry name" value="Amidase_dom"/>
</dbReference>
<dbReference type="PANTHER" id="PTHR11895">
    <property type="entry name" value="TRANSAMIDASE"/>
    <property type="match status" value="1"/>
</dbReference>